<dbReference type="Pfam" id="PF05686">
    <property type="entry name" value="Glyco_transf_90"/>
    <property type="match status" value="1"/>
</dbReference>
<dbReference type="PANTHER" id="PTHR12203">
    <property type="entry name" value="KDEL LYS-ASP-GLU-LEU CONTAINING - RELATED"/>
    <property type="match status" value="1"/>
</dbReference>
<dbReference type="InterPro" id="IPR051091">
    <property type="entry name" value="O-Glucosyltr/Glycosyltrsf_90"/>
</dbReference>
<dbReference type="OrthoDB" id="202415at2759"/>
<feature type="signal peptide" evidence="3">
    <location>
        <begin position="1"/>
        <end position="26"/>
    </location>
</feature>
<evidence type="ECO:0000259" key="4">
    <source>
        <dbReference type="SMART" id="SM00672"/>
    </source>
</evidence>
<organism evidence="5 6">
    <name type="scientific">Sphaerobolus stellatus (strain SS14)</name>
    <dbReference type="NCBI Taxonomy" id="990650"/>
    <lineage>
        <taxon>Eukaryota</taxon>
        <taxon>Fungi</taxon>
        <taxon>Dikarya</taxon>
        <taxon>Basidiomycota</taxon>
        <taxon>Agaricomycotina</taxon>
        <taxon>Agaricomycetes</taxon>
        <taxon>Phallomycetidae</taxon>
        <taxon>Geastrales</taxon>
        <taxon>Sphaerobolaceae</taxon>
        <taxon>Sphaerobolus</taxon>
    </lineage>
</organism>
<name>A0A0C9VXY2_SPHS4</name>
<keyword evidence="6" id="KW-1185">Reference proteome</keyword>
<evidence type="ECO:0000313" key="6">
    <source>
        <dbReference type="Proteomes" id="UP000054279"/>
    </source>
</evidence>
<dbReference type="PANTHER" id="PTHR12203:SF35">
    <property type="entry name" value="PROTEIN O-GLUCOSYLTRANSFERASE 1"/>
    <property type="match status" value="1"/>
</dbReference>
<evidence type="ECO:0000256" key="1">
    <source>
        <dbReference type="ARBA" id="ARBA00010118"/>
    </source>
</evidence>
<comment type="similarity">
    <text evidence="1">Belongs to the glycosyltransferase 90 family.</text>
</comment>
<dbReference type="SMART" id="SM00672">
    <property type="entry name" value="CAP10"/>
    <property type="match status" value="1"/>
</dbReference>
<gene>
    <name evidence="5" type="ORF">M422DRAFT_169153</name>
</gene>
<dbReference type="AlphaFoldDB" id="A0A0C9VXY2"/>
<dbReference type="Proteomes" id="UP000054279">
    <property type="component" value="Unassembled WGS sequence"/>
</dbReference>
<dbReference type="GO" id="GO:0016740">
    <property type="term" value="F:transferase activity"/>
    <property type="evidence" value="ECO:0007669"/>
    <property type="project" value="UniProtKB-KW"/>
</dbReference>
<evidence type="ECO:0000256" key="2">
    <source>
        <dbReference type="ARBA" id="ARBA00022679"/>
    </source>
</evidence>
<proteinExistence type="inferred from homology"/>
<feature type="chain" id="PRO_5002205027" evidence="3">
    <location>
        <begin position="27"/>
        <end position="624"/>
    </location>
</feature>
<keyword evidence="3" id="KW-0732">Signal</keyword>
<protein>
    <submittedName>
        <fullName evidence="5">Glycosyltransferase family 90 protein</fullName>
    </submittedName>
</protein>
<dbReference type="InterPro" id="IPR006598">
    <property type="entry name" value="CAP10"/>
</dbReference>
<evidence type="ECO:0000313" key="5">
    <source>
        <dbReference type="EMBL" id="KIJ43830.1"/>
    </source>
</evidence>
<keyword evidence="2 5" id="KW-0808">Transferase</keyword>
<dbReference type="EMBL" id="KN837120">
    <property type="protein sequence ID" value="KIJ43830.1"/>
    <property type="molecule type" value="Genomic_DNA"/>
</dbReference>
<feature type="domain" description="Glycosyl transferase CAP10" evidence="4">
    <location>
        <begin position="289"/>
        <end position="588"/>
    </location>
</feature>
<reference evidence="5 6" key="1">
    <citation type="submission" date="2014-06" db="EMBL/GenBank/DDBJ databases">
        <title>Evolutionary Origins and Diversification of the Mycorrhizal Mutualists.</title>
        <authorList>
            <consortium name="DOE Joint Genome Institute"/>
            <consortium name="Mycorrhizal Genomics Consortium"/>
            <person name="Kohler A."/>
            <person name="Kuo A."/>
            <person name="Nagy L.G."/>
            <person name="Floudas D."/>
            <person name="Copeland A."/>
            <person name="Barry K.W."/>
            <person name="Cichocki N."/>
            <person name="Veneault-Fourrey C."/>
            <person name="LaButti K."/>
            <person name="Lindquist E.A."/>
            <person name="Lipzen A."/>
            <person name="Lundell T."/>
            <person name="Morin E."/>
            <person name="Murat C."/>
            <person name="Riley R."/>
            <person name="Ohm R."/>
            <person name="Sun H."/>
            <person name="Tunlid A."/>
            <person name="Henrissat B."/>
            <person name="Grigoriev I.V."/>
            <person name="Hibbett D.S."/>
            <person name="Martin F."/>
        </authorList>
    </citation>
    <scope>NUCLEOTIDE SEQUENCE [LARGE SCALE GENOMIC DNA]</scope>
    <source>
        <strain evidence="5 6">SS14</strain>
    </source>
</reference>
<dbReference type="HOGENOM" id="CLU_005027_3_2_1"/>
<accession>A0A0C9VXY2</accession>
<sequence>MSSIRPILLAFFTLVVLYQLFRFSTWSPPPIPRSEFEHPIPKLMADAELKYTTMLENQSKTLEEAVAEYRRRYDIDPPKGFHDWYAFAVENNVKIIDEYDGLMEDLEPFRGLPGEELRRRIDQVGSLPSVDLVRLRNGTSETVVMEKAFTDDEIKIAKVGNPRAKGFRVMMEKFQNKLPDMDFPINTKAEGRVLVPWEHKQYPNMTQQNSSGEQWPQMIGQEFVPDWKSDGSVWEAYRRTCDPSSQARRLFGSIRGQTALSAVSSALHSRIGHSYIKHAESASLDGTELTFATRPDDDYDFCSHPWAKYQQGHFFSDWRTIPVLYPVFSPGKAPGFSDIRIPSHYYYSSTTAYTYGWDRERGIVHDVDKNEVPWEKKTNLVFWRGSTTGGGSSPPGFVKSYQRHRFMEMSSTPTNATRPVVFTDPPGSDHFVSADVPLAKLNAELMDTAFTKGLGCESFPGGCGLMKKLYRFAPAVPLGEHWKHKYLVDFDGMGYSGRSMAFLASESVLVKSTVYREFFSDWIQPWLHYIPLSQTYSEIYNIRAFFSGPSSAMLKAANSTSSPLTGQSLAASDGDKRLRHIAQASREWKHTVGRKVDMETYVYRLCLEWARLYADDRDAMSYKG</sequence>
<evidence type="ECO:0000256" key="3">
    <source>
        <dbReference type="SAM" id="SignalP"/>
    </source>
</evidence>